<keyword evidence="1" id="KW-1133">Transmembrane helix</keyword>
<proteinExistence type="evidence at transcript level"/>
<dbReference type="EMBL" id="BT120257">
    <property type="protein sequence ID" value="ADC27627.1"/>
    <property type="molecule type" value="mRNA"/>
</dbReference>
<reference evidence="2" key="1">
    <citation type="submission" date="2010-01" db="EMBL/GenBank/DDBJ databases">
        <authorList>
            <person name="Carlson J."/>
            <person name="Booth B."/>
            <person name="Frise E."/>
            <person name="Sandler J."/>
            <person name="Wan K."/>
            <person name="Yu C."/>
            <person name="Celniker S."/>
        </authorList>
    </citation>
    <scope>NUCLEOTIDE SEQUENCE</scope>
</reference>
<name>D3DMU1_DROME</name>
<gene>
    <name evidence="2" type="primary">tmod-RC</name>
</gene>
<evidence type="ECO:0000313" key="2">
    <source>
        <dbReference type="EMBL" id="ADC27627.1"/>
    </source>
</evidence>
<evidence type="ECO:0000256" key="1">
    <source>
        <dbReference type="SAM" id="Phobius"/>
    </source>
</evidence>
<feature type="transmembrane region" description="Helical" evidence="1">
    <location>
        <begin position="57"/>
        <end position="78"/>
    </location>
</feature>
<organism evidence="2">
    <name type="scientific">Drosophila melanogaster</name>
    <name type="common">Fruit fly</name>
    <dbReference type="NCBI Taxonomy" id="7227"/>
    <lineage>
        <taxon>Eukaryota</taxon>
        <taxon>Metazoa</taxon>
        <taxon>Ecdysozoa</taxon>
        <taxon>Arthropoda</taxon>
        <taxon>Hexapoda</taxon>
        <taxon>Insecta</taxon>
        <taxon>Pterygota</taxon>
        <taxon>Neoptera</taxon>
        <taxon>Endopterygota</taxon>
        <taxon>Diptera</taxon>
        <taxon>Brachycera</taxon>
        <taxon>Muscomorpha</taxon>
        <taxon>Ephydroidea</taxon>
        <taxon>Drosophilidae</taxon>
        <taxon>Drosophila</taxon>
        <taxon>Sophophora</taxon>
    </lineage>
</organism>
<keyword evidence="1" id="KW-0472">Membrane</keyword>
<sequence length="87" mass="10225">MKLSIHIPAPLFATSTRFRGAIRWKYFKLAIHISAGQVNTAGRRAKRAIRFENKTQIPLYIAYIFVIVHEQAVINNFWQKKKKKKKK</sequence>
<feature type="non-terminal residue" evidence="2">
    <location>
        <position position="87"/>
    </location>
</feature>
<keyword evidence="1" id="KW-0812">Transmembrane</keyword>
<accession>D3DMU1</accession>
<dbReference type="AlphaFoldDB" id="D3DMU1"/>
<protein>
    <submittedName>
        <fullName evidence="2">MIP17057p</fullName>
    </submittedName>
</protein>